<dbReference type="AlphaFoldDB" id="A0A2H0LX48"/>
<evidence type="ECO:0000313" key="2">
    <source>
        <dbReference type="Proteomes" id="UP000229641"/>
    </source>
</evidence>
<dbReference type="Proteomes" id="UP000229641">
    <property type="component" value="Unassembled WGS sequence"/>
</dbReference>
<organism evidence="1 2">
    <name type="scientific">Candidatus Ghiorseimicrobium undicola</name>
    <dbReference type="NCBI Taxonomy" id="1974746"/>
    <lineage>
        <taxon>Bacteria</taxon>
        <taxon>Pseudomonadati</taxon>
        <taxon>Candidatus Omnitrophota</taxon>
        <taxon>Candidatus Ghiorseimicrobium</taxon>
    </lineage>
</organism>
<protein>
    <submittedName>
        <fullName evidence="1">Uncharacterized protein</fullName>
    </submittedName>
</protein>
<comment type="caution">
    <text evidence="1">The sequence shown here is derived from an EMBL/GenBank/DDBJ whole genome shotgun (WGS) entry which is preliminary data.</text>
</comment>
<proteinExistence type="predicted"/>
<gene>
    <name evidence="1" type="ORF">COV72_05750</name>
</gene>
<accession>A0A2H0LX48</accession>
<dbReference type="EMBL" id="PCWA01000082">
    <property type="protein sequence ID" value="PIQ88947.1"/>
    <property type="molecule type" value="Genomic_DNA"/>
</dbReference>
<reference evidence="1 2" key="1">
    <citation type="submission" date="2017-09" db="EMBL/GenBank/DDBJ databases">
        <title>Depth-based differentiation of microbial function through sediment-hosted aquifers and enrichment of novel symbionts in the deep terrestrial subsurface.</title>
        <authorList>
            <person name="Probst A.J."/>
            <person name="Ladd B."/>
            <person name="Jarett J.K."/>
            <person name="Geller-Mcgrath D.E."/>
            <person name="Sieber C.M."/>
            <person name="Emerson J.B."/>
            <person name="Anantharaman K."/>
            <person name="Thomas B.C."/>
            <person name="Malmstrom R."/>
            <person name="Stieglmeier M."/>
            <person name="Klingl A."/>
            <person name="Woyke T."/>
            <person name="Ryan C.M."/>
            <person name="Banfield J.F."/>
        </authorList>
    </citation>
    <scope>NUCLEOTIDE SEQUENCE [LARGE SCALE GENOMIC DNA]</scope>
    <source>
        <strain evidence="1">CG11_big_fil_rev_8_21_14_0_20_42_13</strain>
    </source>
</reference>
<sequence length="266" mass="29996">MVFKINSKIIFMFLCLSFLINDYALAEYMPMPPNTHILNQEELETAQGDKKVIFAETSMAQESIKEFYRKELQSKGYSVVIQLEGMALYSKGDDMFLITISPENKGKTSLVLTSGKLDLKNQQQKKETKCTEIPGIAVYPGAECIDSMYAKMRKAHIARYAVSVGTEDVANFYKIQMQKSGWALDNEMDLGDNLPPKIALENKSSLKSLRGAKNIVFINPSNKKLRCTLNLIPVFPGGGTMLSITYFEDYDENFEQKFRGQFKPGA</sequence>
<name>A0A2H0LX48_9BACT</name>
<evidence type="ECO:0000313" key="1">
    <source>
        <dbReference type="EMBL" id="PIQ88947.1"/>
    </source>
</evidence>